<dbReference type="EMBL" id="BDIP01001119">
    <property type="protein sequence ID" value="GIQ83630.1"/>
    <property type="molecule type" value="Genomic_DNA"/>
</dbReference>
<dbReference type="GO" id="GO:0006412">
    <property type="term" value="P:translation"/>
    <property type="evidence" value="ECO:0007669"/>
    <property type="project" value="InterPro"/>
</dbReference>
<dbReference type="InterPro" id="IPR001848">
    <property type="entry name" value="Ribosomal_uS10"/>
</dbReference>
<dbReference type="FunFam" id="3.30.70.600:FF:000004">
    <property type="entry name" value="30S ribosomal protein S10"/>
    <property type="match status" value="1"/>
</dbReference>
<dbReference type="SMART" id="SM01403">
    <property type="entry name" value="Ribosomal_S10"/>
    <property type="match status" value="1"/>
</dbReference>
<keyword evidence="3" id="KW-0687">Ribonucleoprotein</keyword>
<evidence type="ECO:0000313" key="7">
    <source>
        <dbReference type="Proteomes" id="UP000265618"/>
    </source>
</evidence>
<keyword evidence="7" id="KW-1185">Reference proteome</keyword>
<sequence>MVVDKKKEHAPAQREMLNIRIALTSRNVEALEKVCRDIVNQSNQFIRKSISSRKGPIRLPTRHLAITTRKSPCGNGTNTYDHWQMRVHKRYFQIKTDVETVKRITSKLDIEAGVSIEVYLVE</sequence>
<evidence type="ECO:0000256" key="3">
    <source>
        <dbReference type="ARBA" id="ARBA00023274"/>
    </source>
</evidence>
<reference evidence="6 7" key="1">
    <citation type="journal article" date="2018" name="PLoS ONE">
        <title>The draft genome of Kipferlia bialata reveals reductive genome evolution in fornicate parasites.</title>
        <authorList>
            <person name="Tanifuji G."/>
            <person name="Takabayashi S."/>
            <person name="Kume K."/>
            <person name="Takagi M."/>
            <person name="Nakayama T."/>
            <person name="Kamikawa R."/>
            <person name="Inagaki Y."/>
            <person name="Hashimoto T."/>
        </authorList>
    </citation>
    <scope>NUCLEOTIDE SEQUENCE [LARGE SCALE GENOMIC DNA]</scope>
    <source>
        <strain evidence="6">NY0173</strain>
    </source>
</reference>
<dbReference type="InterPro" id="IPR036838">
    <property type="entry name" value="Ribosomal_uS10_dom_sf"/>
</dbReference>
<evidence type="ECO:0000259" key="5">
    <source>
        <dbReference type="SMART" id="SM01403"/>
    </source>
</evidence>
<dbReference type="Proteomes" id="UP000265618">
    <property type="component" value="Unassembled WGS sequence"/>
</dbReference>
<evidence type="ECO:0000256" key="4">
    <source>
        <dbReference type="ARBA" id="ARBA00035162"/>
    </source>
</evidence>
<name>A0A9K3CWD0_9EUKA</name>
<dbReference type="GO" id="GO:0015935">
    <property type="term" value="C:small ribosomal subunit"/>
    <property type="evidence" value="ECO:0007669"/>
    <property type="project" value="InterPro"/>
</dbReference>
<comment type="caution">
    <text evidence="6">The sequence shown here is derived from an EMBL/GenBank/DDBJ whole genome shotgun (WGS) entry which is preliminary data.</text>
</comment>
<keyword evidence="2 6" id="KW-0689">Ribosomal protein</keyword>
<proteinExistence type="inferred from homology"/>
<dbReference type="GO" id="GO:0003735">
    <property type="term" value="F:structural constituent of ribosome"/>
    <property type="evidence" value="ECO:0007669"/>
    <property type="project" value="InterPro"/>
</dbReference>
<organism evidence="6 7">
    <name type="scientific">Kipferlia bialata</name>
    <dbReference type="NCBI Taxonomy" id="797122"/>
    <lineage>
        <taxon>Eukaryota</taxon>
        <taxon>Metamonada</taxon>
        <taxon>Carpediemonas-like organisms</taxon>
        <taxon>Kipferlia</taxon>
    </lineage>
</organism>
<dbReference type="PRINTS" id="PR00971">
    <property type="entry name" value="RIBOSOMALS10"/>
</dbReference>
<evidence type="ECO:0000313" key="6">
    <source>
        <dbReference type="EMBL" id="GIQ83630.1"/>
    </source>
</evidence>
<gene>
    <name evidence="6" type="ORF">KIPB_004980</name>
</gene>
<dbReference type="InterPro" id="IPR005729">
    <property type="entry name" value="Ribosomal_uS10_euk/arc"/>
</dbReference>
<evidence type="ECO:0000256" key="2">
    <source>
        <dbReference type="ARBA" id="ARBA00022980"/>
    </source>
</evidence>
<dbReference type="AlphaFoldDB" id="A0A9K3CWD0"/>
<dbReference type="InterPro" id="IPR027486">
    <property type="entry name" value="Ribosomal_uS10_dom"/>
</dbReference>
<dbReference type="Gene3D" id="3.30.70.600">
    <property type="entry name" value="Ribosomal protein S10 domain"/>
    <property type="match status" value="1"/>
</dbReference>
<dbReference type="Pfam" id="PF00338">
    <property type="entry name" value="Ribosomal_S10"/>
    <property type="match status" value="1"/>
</dbReference>
<dbReference type="OrthoDB" id="10248551at2759"/>
<comment type="similarity">
    <text evidence="1">Belongs to the universal ribosomal protein uS10 family.</text>
</comment>
<evidence type="ECO:0000256" key="1">
    <source>
        <dbReference type="ARBA" id="ARBA00007102"/>
    </source>
</evidence>
<dbReference type="PANTHER" id="PTHR11700">
    <property type="entry name" value="30S RIBOSOMAL PROTEIN S10 FAMILY MEMBER"/>
    <property type="match status" value="1"/>
</dbReference>
<feature type="domain" description="Small ribosomal subunit protein uS10" evidence="5">
    <location>
        <begin position="20"/>
        <end position="119"/>
    </location>
</feature>
<dbReference type="HAMAP" id="MF_00508">
    <property type="entry name" value="Ribosomal_uS10"/>
    <property type="match status" value="1"/>
</dbReference>
<dbReference type="SUPFAM" id="SSF54999">
    <property type="entry name" value="Ribosomal protein S10"/>
    <property type="match status" value="1"/>
</dbReference>
<protein>
    <recommendedName>
        <fullName evidence="4">Small ribosomal subunit protein uS10</fullName>
    </recommendedName>
</protein>
<accession>A0A9K3CWD0</accession>
<dbReference type="NCBIfam" id="TIGR01046">
    <property type="entry name" value="uS10_euk_arch"/>
    <property type="match status" value="1"/>
</dbReference>